<dbReference type="Proteomes" id="UP000051020">
    <property type="component" value="Unassembled WGS sequence"/>
</dbReference>
<dbReference type="EMBL" id="AZCU01000011">
    <property type="protein sequence ID" value="KRK24197.1"/>
    <property type="molecule type" value="Genomic_DNA"/>
</dbReference>
<dbReference type="InterPro" id="IPR016040">
    <property type="entry name" value="NAD(P)-bd_dom"/>
</dbReference>
<dbReference type="PANTHER" id="PTHR43162:SF1">
    <property type="entry name" value="PRESTALK A DIFFERENTIATION PROTEIN A"/>
    <property type="match status" value="1"/>
</dbReference>
<name>A0A837R907_LACPE</name>
<dbReference type="InterPro" id="IPR036291">
    <property type="entry name" value="NAD(P)-bd_dom_sf"/>
</dbReference>
<dbReference type="AlphaFoldDB" id="A0A837R907"/>
<accession>A0A837R907</accession>
<comment type="caution">
    <text evidence="2">The sequence shown here is derived from an EMBL/GenBank/DDBJ whole genome shotgun (WGS) entry which is preliminary data.</text>
</comment>
<dbReference type="Gene3D" id="3.40.50.720">
    <property type="entry name" value="NAD(P)-binding Rossmann-like Domain"/>
    <property type="match status" value="1"/>
</dbReference>
<proteinExistence type="predicted"/>
<dbReference type="GeneID" id="49395128"/>
<protein>
    <recommendedName>
        <fullName evidence="1">NAD(P)-binding domain-containing protein</fullName>
    </recommendedName>
</protein>
<evidence type="ECO:0000259" key="1">
    <source>
        <dbReference type="Pfam" id="PF13460"/>
    </source>
</evidence>
<reference evidence="2 3" key="1">
    <citation type="journal article" date="2015" name="Genome Announc.">
        <title>Expanding the biotechnology potential of lactobacilli through comparative genomics of 213 strains and associated genera.</title>
        <authorList>
            <person name="Sun Z."/>
            <person name="Harris H.M."/>
            <person name="McCann A."/>
            <person name="Guo C."/>
            <person name="Argimon S."/>
            <person name="Zhang W."/>
            <person name="Yang X."/>
            <person name="Jeffery I.B."/>
            <person name="Cooney J.C."/>
            <person name="Kagawa T.F."/>
            <person name="Liu W."/>
            <person name="Song Y."/>
            <person name="Salvetti E."/>
            <person name="Wrobel A."/>
            <person name="Rasinkangas P."/>
            <person name="Parkhill J."/>
            <person name="Rea M.C."/>
            <person name="O'Sullivan O."/>
            <person name="Ritari J."/>
            <person name="Douillard F.P."/>
            <person name="Paul Ross R."/>
            <person name="Yang R."/>
            <person name="Briner A.E."/>
            <person name="Felis G.E."/>
            <person name="de Vos W.M."/>
            <person name="Barrangou R."/>
            <person name="Klaenhammer T.R."/>
            <person name="Caufield P.W."/>
            <person name="Cui Y."/>
            <person name="Zhang H."/>
            <person name="O'Toole P.W."/>
        </authorList>
    </citation>
    <scope>NUCLEOTIDE SEQUENCE [LARGE SCALE GENOMIC DNA]</scope>
    <source>
        <strain evidence="2 3">DSM 20314</strain>
    </source>
</reference>
<dbReference type="InterPro" id="IPR051604">
    <property type="entry name" value="Ergot_Alk_Oxidoreductase"/>
</dbReference>
<evidence type="ECO:0000313" key="2">
    <source>
        <dbReference type="EMBL" id="KRK24197.1"/>
    </source>
</evidence>
<dbReference type="SUPFAM" id="SSF51735">
    <property type="entry name" value="NAD(P)-binding Rossmann-fold domains"/>
    <property type="match status" value="1"/>
</dbReference>
<sequence>MKIAMLGSLGHINRIVVPQLIQAGHEVTVISTNPERQATIEALGAHAAIGTMTDGDFLTSTFTGQDVVYLMLSGSTGDDLFQSAVSQAQIWKHAIEAAGVHNVVNLSSIGADAGEVAGSLHAYNLIESELRQLQQVNLAFVRPTGFYANLFSNLATIKADHAIYSNIPANMPQKYVAPEDIARIVLPLLTATPAGVTVKYAFSDTFTGDQFVANLRKALDMPDLQWVQISDAQYQANLTNHGVSVEIAQALVQTSRYQRDPDGVYADLNATHTIPGQVVLADFVRTFVVAYNSEGGYHSNTIAD</sequence>
<organism evidence="2 3">
    <name type="scientific">Lactiplantibacillus pentosus DSM 20314</name>
    <dbReference type="NCBI Taxonomy" id="1423791"/>
    <lineage>
        <taxon>Bacteria</taxon>
        <taxon>Bacillati</taxon>
        <taxon>Bacillota</taxon>
        <taxon>Bacilli</taxon>
        <taxon>Lactobacillales</taxon>
        <taxon>Lactobacillaceae</taxon>
        <taxon>Lactiplantibacillus</taxon>
    </lineage>
</organism>
<dbReference type="Gene3D" id="3.90.25.10">
    <property type="entry name" value="UDP-galactose 4-epimerase, domain 1"/>
    <property type="match status" value="1"/>
</dbReference>
<dbReference type="RefSeq" id="WP_050340087.1">
    <property type="nucleotide sequence ID" value="NZ_AZCU01000011.1"/>
</dbReference>
<gene>
    <name evidence="2" type="ORF">FD24_GL000568</name>
</gene>
<feature type="domain" description="NAD(P)-binding" evidence="1">
    <location>
        <begin position="7"/>
        <end position="145"/>
    </location>
</feature>
<evidence type="ECO:0000313" key="3">
    <source>
        <dbReference type="Proteomes" id="UP000051020"/>
    </source>
</evidence>
<dbReference type="Pfam" id="PF13460">
    <property type="entry name" value="NAD_binding_10"/>
    <property type="match status" value="1"/>
</dbReference>
<dbReference type="PANTHER" id="PTHR43162">
    <property type="match status" value="1"/>
</dbReference>